<dbReference type="SUPFAM" id="SSF55486">
    <property type="entry name" value="Metalloproteases ('zincins'), catalytic domain"/>
    <property type="match status" value="1"/>
</dbReference>
<feature type="domain" description="Peptidase M10 metallopeptidase" evidence="6">
    <location>
        <begin position="40"/>
        <end position="277"/>
    </location>
</feature>
<comment type="caution">
    <text evidence="7">The sequence shown here is derived from an EMBL/GenBank/DDBJ whole genome shotgun (WGS) entry which is preliminary data.</text>
</comment>
<dbReference type="GO" id="GO:0031012">
    <property type="term" value="C:extracellular matrix"/>
    <property type="evidence" value="ECO:0007669"/>
    <property type="project" value="InterPro"/>
</dbReference>
<proteinExistence type="predicted"/>
<dbReference type="GO" id="GO:0004222">
    <property type="term" value="F:metalloendopeptidase activity"/>
    <property type="evidence" value="ECO:0007669"/>
    <property type="project" value="InterPro"/>
</dbReference>
<dbReference type="Pfam" id="PF00413">
    <property type="entry name" value="Peptidase_M10"/>
    <property type="match status" value="1"/>
</dbReference>
<keyword evidence="7" id="KW-0482">Metalloprotease</keyword>
<organism evidence="7 8">
    <name type="scientific">candidate division WWE3 bacterium</name>
    <dbReference type="NCBI Taxonomy" id="2053526"/>
    <lineage>
        <taxon>Bacteria</taxon>
        <taxon>Katanobacteria</taxon>
    </lineage>
</organism>
<keyword evidence="2" id="KW-0479">Metal-binding</keyword>
<evidence type="ECO:0000256" key="4">
    <source>
        <dbReference type="ARBA" id="ARBA00022833"/>
    </source>
</evidence>
<evidence type="ECO:0000313" key="8">
    <source>
        <dbReference type="Proteomes" id="UP000740557"/>
    </source>
</evidence>
<evidence type="ECO:0000256" key="3">
    <source>
        <dbReference type="ARBA" id="ARBA00022801"/>
    </source>
</evidence>
<evidence type="ECO:0000256" key="2">
    <source>
        <dbReference type="ARBA" id="ARBA00022723"/>
    </source>
</evidence>
<protein>
    <submittedName>
        <fullName evidence="7">Matrixin family metalloprotease</fullName>
        <ecNumber evidence="7">3.4.24.-</ecNumber>
    </submittedName>
</protein>
<name>A0A955ECQ5_UNCKA</name>
<dbReference type="AlphaFoldDB" id="A0A955ECQ5"/>
<keyword evidence="3 7" id="KW-0378">Hydrolase</keyword>
<sequence length="300" mass="34718">MKKYIGFLISVTLIALVYASYRKEANLYIYNLTHYSVCEKPLKYKVAQIDDNFEISKEDFKKEAQLAAEIWNKEYPTKLLEYDPNAELTINLVYDERQKLIGDIDSKKDDLEGSDKDIQGQILEYERKFSNVTKKVQELNNEINKWNTEGGAPPSVYEDLIDKQGNLNSEIATLNQEAVRINKLAEQYNIKVDEFNSTVQTFNKSLAGKPEQGLYIGPENKIEIYFYKDDAEFMHTLAHEFGHALGVREHIKNEVSIMSEFTNTKLELSSADVLVLKDLCKQRNIFVELQQQLKNISYNK</sequence>
<dbReference type="GO" id="GO:0006508">
    <property type="term" value="P:proteolysis"/>
    <property type="evidence" value="ECO:0007669"/>
    <property type="project" value="UniProtKB-KW"/>
</dbReference>
<evidence type="ECO:0000259" key="6">
    <source>
        <dbReference type="Pfam" id="PF00413"/>
    </source>
</evidence>
<dbReference type="Proteomes" id="UP000740557">
    <property type="component" value="Unassembled WGS sequence"/>
</dbReference>
<reference evidence="7" key="1">
    <citation type="submission" date="2020-04" db="EMBL/GenBank/DDBJ databases">
        <authorList>
            <person name="Zhang T."/>
        </authorList>
    </citation>
    <scope>NUCLEOTIDE SEQUENCE</scope>
    <source>
        <strain evidence="7">HKST-UBA79</strain>
    </source>
</reference>
<dbReference type="Gene3D" id="3.40.390.10">
    <property type="entry name" value="Collagenase (Catalytic Domain)"/>
    <property type="match status" value="1"/>
</dbReference>
<dbReference type="InterPro" id="IPR024079">
    <property type="entry name" value="MetalloPept_cat_dom_sf"/>
</dbReference>
<evidence type="ECO:0000313" key="7">
    <source>
        <dbReference type="EMBL" id="MCA9308171.1"/>
    </source>
</evidence>
<keyword evidence="4" id="KW-0862">Zinc</keyword>
<dbReference type="EC" id="3.4.24.-" evidence="7"/>
<evidence type="ECO:0000256" key="1">
    <source>
        <dbReference type="ARBA" id="ARBA00022670"/>
    </source>
</evidence>
<evidence type="ECO:0000256" key="5">
    <source>
        <dbReference type="SAM" id="Coils"/>
    </source>
</evidence>
<reference evidence="7" key="2">
    <citation type="journal article" date="2021" name="Microbiome">
        <title>Successional dynamics and alternative stable states in a saline activated sludge microbial community over 9 years.</title>
        <authorList>
            <person name="Wang Y."/>
            <person name="Ye J."/>
            <person name="Ju F."/>
            <person name="Liu L."/>
            <person name="Boyd J.A."/>
            <person name="Deng Y."/>
            <person name="Parks D.H."/>
            <person name="Jiang X."/>
            <person name="Yin X."/>
            <person name="Woodcroft B.J."/>
            <person name="Tyson G.W."/>
            <person name="Hugenholtz P."/>
            <person name="Polz M.F."/>
            <person name="Zhang T."/>
        </authorList>
    </citation>
    <scope>NUCLEOTIDE SEQUENCE</scope>
    <source>
        <strain evidence="7">HKST-UBA79</strain>
    </source>
</reference>
<dbReference type="InterPro" id="IPR001818">
    <property type="entry name" value="Pept_M10_metallopeptidase"/>
</dbReference>
<keyword evidence="5" id="KW-0175">Coiled coil</keyword>
<gene>
    <name evidence="7" type="ORF">KC980_01545</name>
</gene>
<dbReference type="EMBL" id="JAGQNX010000043">
    <property type="protein sequence ID" value="MCA9308171.1"/>
    <property type="molecule type" value="Genomic_DNA"/>
</dbReference>
<dbReference type="GO" id="GO:0008270">
    <property type="term" value="F:zinc ion binding"/>
    <property type="evidence" value="ECO:0007669"/>
    <property type="project" value="InterPro"/>
</dbReference>
<accession>A0A955ECQ5</accession>
<feature type="coiled-coil region" evidence="5">
    <location>
        <begin position="122"/>
        <end position="191"/>
    </location>
</feature>
<keyword evidence="1" id="KW-0645">Protease</keyword>